<accession>A0A235CIH5</accession>
<dbReference type="AlphaFoldDB" id="A0A235CIH5"/>
<evidence type="ECO:0000313" key="27">
    <source>
        <dbReference type="Proteomes" id="UP000295058"/>
    </source>
</evidence>
<feature type="domain" description="Cytochrome c" evidence="23">
    <location>
        <begin position="253"/>
        <end position="333"/>
    </location>
</feature>
<dbReference type="SUPFAM" id="SSF46626">
    <property type="entry name" value="Cytochrome c"/>
    <property type="match status" value="2"/>
</dbReference>
<dbReference type="GO" id="GO:1902600">
    <property type="term" value="P:proton transmembrane transport"/>
    <property type="evidence" value="ECO:0007669"/>
    <property type="project" value="UniProtKB-KW"/>
</dbReference>
<dbReference type="GO" id="GO:0005886">
    <property type="term" value="C:plasma membrane"/>
    <property type="evidence" value="ECO:0007669"/>
    <property type="project" value="UniProtKB-SubCell"/>
</dbReference>
<dbReference type="GO" id="GO:0006119">
    <property type="term" value="P:oxidative phosphorylation"/>
    <property type="evidence" value="ECO:0007669"/>
    <property type="project" value="UniProtKB-UniPathway"/>
</dbReference>
<feature type="binding site" description="axial binding residue" evidence="20">
    <location>
        <position position="310"/>
    </location>
    <ligand>
        <name>heme c</name>
        <dbReference type="ChEBI" id="CHEBI:61717"/>
        <label>1</label>
    </ligand>
    <ligandPart>
        <name>Fe</name>
        <dbReference type="ChEBI" id="CHEBI:18248"/>
    </ligandPart>
</feature>
<gene>
    <name evidence="24" type="primary">ccoP</name>
    <name evidence="24" type="ORF">B6S09_10245</name>
    <name evidence="25" type="ORF">LY04_02194</name>
</gene>
<dbReference type="PANTHER" id="PTHR33751">
    <property type="entry name" value="CBB3-TYPE CYTOCHROME C OXIDASE SUBUNIT FIXP"/>
    <property type="match status" value="1"/>
</dbReference>
<organism evidence="24 26">
    <name type="scientific">Oceanimonas baumannii</name>
    <dbReference type="NCBI Taxonomy" id="129578"/>
    <lineage>
        <taxon>Bacteria</taxon>
        <taxon>Pseudomonadati</taxon>
        <taxon>Pseudomonadota</taxon>
        <taxon>Gammaproteobacteria</taxon>
        <taxon>Aeromonadales</taxon>
        <taxon>Aeromonadaceae</taxon>
        <taxon>Oceanimonas</taxon>
    </lineage>
</organism>
<evidence type="ECO:0000313" key="25">
    <source>
        <dbReference type="EMBL" id="TDW58838.1"/>
    </source>
</evidence>
<protein>
    <recommendedName>
        <fullName evidence="19">Cbb3-type cytochrome c oxidase subunit</fullName>
    </recommendedName>
</protein>
<feature type="domain" description="Cytochrome c" evidence="23">
    <location>
        <begin position="166"/>
        <end position="246"/>
    </location>
</feature>
<evidence type="ECO:0000256" key="2">
    <source>
        <dbReference type="ARBA" id="ARBA00004673"/>
    </source>
</evidence>
<dbReference type="Gene3D" id="1.10.760.10">
    <property type="entry name" value="Cytochrome c-like domain"/>
    <property type="match status" value="2"/>
</dbReference>
<evidence type="ECO:0000256" key="21">
    <source>
        <dbReference type="PIRSR" id="PIRSR000006-2"/>
    </source>
</evidence>
<feature type="transmembrane region" description="Helical" evidence="22">
    <location>
        <begin position="57"/>
        <end position="76"/>
    </location>
</feature>
<evidence type="ECO:0000256" key="11">
    <source>
        <dbReference type="ARBA" id="ARBA00022737"/>
    </source>
</evidence>
<dbReference type="Proteomes" id="UP000243640">
    <property type="component" value="Unassembled WGS sequence"/>
</dbReference>
<evidence type="ECO:0000256" key="12">
    <source>
        <dbReference type="ARBA" id="ARBA00022781"/>
    </source>
</evidence>
<dbReference type="PIRSF" id="PIRSF000006">
    <property type="entry name" value="Cbb3-Cox_fixP"/>
    <property type="match status" value="1"/>
</dbReference>
<feature type="binding site" description="covalent" evidence="21">
    <location>
        <position position="179"/>
    </location>
    <ligand>
        <name>heme c</name>
        <dbReference type="ChEBI" id="CHEBI:61717"/>
        <label>1</label>
    </ligand>
</feature>
<feature type="binding site" description="axial binding residue" evidence="20">
    <location>
        <position position="183"/>
    </location>
    <ligand>
        <name>heme c</name>
        <dbReference type="ChEBI" id="CHEBI:61717"/>
        <label>1</label>
    </ligand>
    <ligandPart>
        <name>Fe</name>
        <dbReference type="ChEBI" id="CHEBI:18248"/>
    </ligandPart>
</feature>
<evidence type="ECO:0000313" key="26">
    <source>
        <dbReference type="Proteomes" id="UP000243640"/>
    </source>
</evidence>
<comment type="subunit">
    <text evidence="19">Component of the cbb3-type cytochrome c oxidase.</text>
</comment>
<dbReference type="InterPro" id="IPR032858">
    <property type="entry name" value="CcoP_N"/>
</dbReference>
<dbReference type="Gene3D" id="6.10.280.130">
    <property type="match status" value="1"/>
</dbReference>
<evidence type="ECO:0000256" key="19">
    <source>
        <dbReference type="PIRNR" id="PIRNR000006"/>
    </source>
</evidence>
<sequence>MNTFLSIFVTVISLGTIFGCLALLIWCTKDKMGMEEGAPTGHTFDGISELNNPLPKWWSYMFLFMVVFSLVYLVLYPGLGNFKGVLGWESSNQNIRSLEESHAASAAARDEGRLVQYEREMVKADDVFGAKFRELVYESDAAGEFVKDENGNRVFRAIADIAQDEEATKVGQRLYLQNCAQCHGSDARGARGFPNLTDGDWLWGGSPEAIKHTIMAGRKSAGMAAWEPMLGADGVEEVASYVLSLSGRKVDPVEAQKGQARFAVCAGCHGADGKGNPALGAPNLTDNIWLYGGSRAAVEDSIRNGRAGVMPAWKDILGEDKAHLLASYVYSLSGKQ</sequence>
<keyword evidence="5 19" id="KW-1003">Cell membrane</keyword>
<name>A0A235CIH5_9GAMM</name>
<dbReference type="Proteomes" id="UP000295058">
    <property type="component" value="Unassembled WGS sequence"/>
</dbReference>
<keyword evidence="9 22" id="KW-0812">Transmembrane</keyword>
<keyword evidence="27" id="KW-1185">Reference proteome</keyword>
<evidence type="ECO:0000256" key="10">
    <source>
        <dbReference type="ARBA" id="ARBA00022723"/>
    </source>
</evidence>
<dbReference type="InterPro" id="IPR009056">
    <property type="entry name" value="Cyt_c-like_dom"/>
</dbReference>
<dbReference type="UniPathway" id="UPA00705"/>
<reference evidence="25 27" key="2">
    <citation type="submission" date="2019-03" db="EMBL/GenBank/DDBJ databases">
        <title>Genomic Encyclopedia of Archaeal and Bacterial Type Strains, Phase II (KMG-II): from individual species to whole genera.</title>
        <authorList>
            <person name="Goeker M."/>
        </authorList>
    </citation>
    <scope>NUCLEOTIDE SEQUENCE [LARGE SCALE GENOMIC DNA]</scope>
    <source>
        <strain evidence="25 27">DSM 15594</strain>
    </source>
</reference>
<keyword evidence="6 19" id="KW-0997">Cell inner membrane</keyword>
<dbReference type="PROSITE" id="PS51007">
    <property type="entry name" value="CYTC"/>
    <property type="match status" value="2"/>
</dbReference>
<dbReference type="GO" id="GO:0009055">
    <property type="term" value="F:electron transfer activity"/>
    <property type="evidence" value="ECO:0007669"/>
    <property type="project" value="InterPro"/>
</dbReference>
<feature type="binding site" description="axial binding residue" evidence="20">
    <location>
        <position position="223"/>
    </location>
    <ligand>
        <name>heme c</name>
        <dbReference type="ChEBI" id="CHEBI:61717"/>
        <label>2</label>
    </ligand>
    <ligandPart>
        <name>Fe</name>
        <dbReference type="ChEBI" id="CHEBI:18248"/>
    </ligandPart>
</feature>
<reference evidence="24 26" key="1">
    <citation type="submission" date="2017-08" db="EMBL/GenBank/DDBJ databases">
        <title>Draft Genome Sequence of the Marine Bacterium Oceanimonas baumannii ATCC 700832.</title>
        <authorList>
            <person name="Mcclelland W.D."/>
            <person name="Brennan M.A."/>
            <person name="Trachtenberg A.M."/>
            <person name="Maclea K.S."/>
        </authorList>
    </citation>
    <scope>NUCLEOTIDE SEQUENCE [LARGE SCALE GENOMIC DNA]</scope>
    <source>
        <strain evidence="24 26">ATCC 700832</strain>
    </source>
</reference>
<evidence type="ECO:0000256" key="13">
    <source>
        <dbReference type="ARBA" id="ARBA00022982"/>
    </source>
</evidence>
<evidence type="ECO:0000256" key="16">
    <source>
        <dbReference type="ARBA" id="ARBA00023004"/>
    </source>
</evidence>
<keyword evidence="4 19" id="KW-0813">Transport</keyword>
<evidence type="ECO:0000313" key="24">
    <source>
        <dbReference type="EMBL" id="OYD23837.1"/>
    </source>
</evidence>
<evidence type="ECO:0000256" key="17">
    <source>
        <dbReference type="ARBA" id="ARBA00023065"/>
    </source>
</evidence>
<feature type="binding site" description="axial binding residue" evidence="20">
    <location>
        <position position="269"/>
    </location>
    <ligand>
        <name>heme c</name>
        <dbReference type="ChEBI" id="CHEBI:61717"/>
        <label>2</label>
    </ligand>
    <ligandPart>
        <name>Fe</name>
        <dbReference type="ChEBI" id="CHEBI:18248"/>
    </ligandPart>
</feature>
<keyword evidence="11" id="KW-0677">Repeat</keyword>
<keyword evidence="10 19" id="KW-0479">Metal-binding</keyword>
<evidence type="ECO:0000256" key="18">
    <source>
        <dbReference type="ARBA" id="ARBA00023136"/>
    </source>
</evidence>
<dbReference type="EMBL" id="NQJF01000008">
    <property type="protein sequence ID" value="OYD23837.1"/>
    <property type="molecule type" value="Genomic_DNA"/>
</dbReference>
<comment type="similarity">
    <text evidence="3 19">Belongs to the CcoP / FixP family.</text>
</comment>
<evidence type="ECO:0000256" key="7">
    <source>
        <dbReference type="ARBA" id="ARBA00022617"/>
    </source>
</evidence>
<evidence type="ECO:0000256" key="15">
    <source>
        <dbReference type="ARBA" id="ARBA00023002"/>
    </source>
</evidence>
<evidence type="ECO:0000256" key="1">
    <source>
        <dbReference type="ARBA" id="ARBA00004533"/>
    </source>
</evidence>
<proteinExistence type="inferred from homology"/>
<dbReference type="InterPro" id="IPR036909">
    <property type="entry name" value="Cyt_c-like_dom_sf"/>
</dbReference>
<keyword evidence="13 19" id="KW-0249">Electron transport</keyword>
<dbReference type="InterPro" id="IPR004678">
    <property type="entry name" value="Cyt_c_oxidase_cbb3_su3"/>
</dbReference>
<keyword evidence="7 19" id="KW-0349">Heme</keyword>
<dbReference type="GO" id="GO:0016491">
    <property type="term" value="F:oxidoreductase activity"/>
    <property type="evidence" value="ECO:0007669"/>
    <property type="project" value="UniProtKB-KW"/>
</dbReference>
<keyword evidence="12 19" id="KW-0375">Hydrogen ion transport</keyword>
<evidence type="ECO:0000256" key="9">
    <source>
        <dbReference type="ARBA" id="ARBA00022692"/>
    </source>
</evidence>
<evidence type="ECO:0000256" key="22">
    <source>
        <dbReference type="SAM" id="Phobius"/>
    </source>
</evidence>
<dbReference type="OrthoDB" id="9811281at2"/>
<feature type="binding site" description="covalent" evidence="21">
    <location>
        <position position="182"/>
    </location>
    <ligand>
        <name>heme c</name>
        <dbReference type="ChEBI" id="CHEBI:61717"/>
        <label>1</label>
    </ligand>
</feature>
<keyword evidence="17 19" id="KW-0406">Ion transport</keyword>
<evidence type="ECO:0000256" key="6">
    <source>
        <dbReference type="ARBA" id="ARBA00022519"/>
    </source>
</evidence>
<dbReference type="InterPro" id="IPR050597">
    <property type="entry name" value="Cytochrome_c_Oxidase_Subunit"/>
</dbReference>
<comment type="pathway">
    <text evidence="2 19">Energy metabolism; oxidative phosphorylation.</text>
</comment>
<keyword evidence="15 19" id="KW-0560">Oxidoreductase</keyword>
<keyword evidence="14 22" id="KW-1133">Transmembrane helix</keyword>
<dbReference type="Pfam" id="PF13442">
    <property type="entry name" value="Cytochrome_CBB3"/>
    <property type="match status" value="2"/>
</dbReference>
<comment type="cofactor">
    <cofactor evidence="19 21">
        <name>heme c</name>
        <dbReference type="ChEBI" id="CHEBI:61717"/>
    </cofactor>
    <text evidence="19 21">Binds 2 heme C groups per subunit.</text>
</comment>
<dbReference type="GO" id="GO:0020037">
    <property type="term" value="F:heme binding"/>
    <property type="evidence" value="ECO:0007669"/>
    <property type="project" value="InterPro"/>
</dbReference>
<evidence type="ECO:0000256" key="14">
    <source>
        <dbReference type="ARBA" id="ARBA00022989"/>
    </source>
</evidence>
<evidence type="ECO:0000259" key="23">
    <source>
        <dbReference type="PROSITE" id="PS51007"/>
    </source>
</evidence>
<keyword evidence="18 19" id="KW-0472">Membrane</keyword>
<comment type="subcellular location">
    <subcellularLocation>
        <location evidence="1 19">Cell inner membrane</location>
    </subcellularLocation>
</comment>
<evidence type="ECO:0000256" key="8">
    <source>
        <dbReference type="ARBA" id="ARBA00022660"/>
    </source>
</evidence>
<comment type="caution">
    <text evidence="24">The sequence shown here is derived from an EMBL/GenBank/DDBJ whole genome shotgun (WGS) entry which is preliminary data.</text>
</comment>
<comment type="function">
    <text evidence="19">C-type cytochrome. Part of the cbb3-type cytochrome c oxidase complex.</text>
</comment>
<dbReference type="GO" id="GO:0046872">
    <property type="term" value="F:metal ion binding"/>
    <property type="evidence" value="ECO:0007669"/>
    <property type="project" value="UniProtKB-KW"/>
</dbReference>
<keyword evidence="16 19" id="KW-0408">Iron</keyword>
<dbReference type="PANTHER" id="PTHR33751:SF1">
    <property type="entry name" value="CBB3-TYPE CYTOCHROME C OXIDASE SUBUNIT FIXP"/>
    <property type="match status" value="1"/>
</dbReference>
<feature type="transmembrane region" description="Helical" evidence="22">
    <location>
        <begin position="7"/>
        <end position="26"/>
    </location>
</feature>
<keyword evidence="8 19" id="KW-0679">Respiratory chain</keyword>
<evidence type="ECO:0000256" key="5">
    <source>
        <dbReference type="ARBA" id="ARBA00022475"/>
    </source>
</evidence>
<dbReference type="EMBL" id="SODO01000007">
    <property type="protein sequence ID" value="TDW58838.1"/>
    <property type="molecule type" value="Genomic_DNA"/>
</dbReference>
<evidence type="ECO:0000256" key="3">
    <source>
        <dbReference type="ARBA" id="ARBA00006113"/>
    </source>
</evidence>
<evidence type="ECO:0000256" key="20">
    <source>
        <dbReference type="PIRSR" id="PIRSR000006-1"/>
    </source>
</evidence>
<feature type="binding site" description="covalent" evidence="21">
    <location>
        <position position="268"/>
    </location>
    <ligand>
        <name>heme c</name>
        <dbReference type="ChEBI" id="CHEBI:61717"/>
        <label>2</label>
    </ligand>
</feature>
<evidence type="ECO:0000256" key="4">
    <source>
        <dbReference type="ARBA" id="ARBA00022448"/>
    </source>
</evidence>
<dbReference type="NCBIfam" id="TIGR00782">
    <property type="entry name" value="ccoP"/>
    <property type="match status" value="1"/>
</dbReference>
<dbReference type="Pfam" id="PF14715">
    <property type="entry name" value="FixP_N"/>
    <property type="match status" value="1"/>
</dbReference>
<dbReference type="RefSeq" id="WP_094278400.1">
    <property type="nucleotide sequence ID" value="NZ_JBLWZI010000007.1"/>
</dbReference>
<feature type="binding site" description="covalent" evidence="21">
    <location>
        <position position="265"/>
    </location>
    <ligand>
        <name>heme c</name>
        <dbReference type="ChEBI" id="CHEBI:61717"/>
        <label>2</label>
    </ligand>
</feature>
<dbReference type="InterPro" id="IPR038414">
    <property type="entry name" value="CcoP_N_sf"/>
</dbReference>